<name>A0A9W7DU20_9STRA</name>
<reference evidence="2" key="1">
    <citation type="submission" date="2022-07" db="EMBL/GenBank/DDBJ databases">
        <title>Genome analysis of Parmales, a sister group of diatoms, reveals the evolutionary specialization of diatoms from phago-mixotrophs to photoautotrophs.</title>
        <authorList>
            <person name="Ban H."/>
            <person name="Sato S."/>
            <person name="Yoshikawa S."/>
            <person name="Kazumasa Y."/>
            <person name="Nakamura Y."/>
            <person name="Ichinomiya M."/>
            <person name="Saitoh K."/>
            <person name="Sato N."/>
            <person name="Blanc-Mathieu R."/>
            <person name="Endo H."/>
            <person name="Kuwata A."/>
            <person name="Ogata H."/>
        </authorList>
    </citation>
    <scope>NUCLEOTIDE SEQUENCE</scope>
</reference>
<keyword evidence="3" id="KW-1185">Reference proteome</keyword>
<organism evidence="2 3">
    <name type="scientific">Triparma retinervis</name>
    <dbReference type="NCBI Taxonomy" id="2557542"/>
    <lineage>
        <taxon>Eukaryota</taxon>
        <taxon>Sar</taxon>
        <taxon>Stramenopiles</taxon>
        <taxon>Ochrophyta</taxon>
        <taxon>Bolidophyceae</taxon>
        <taxon>Parmales</taxon>
        <taxon>Triparmaceae</taxon>
        <taxon>Triparma</taxon>
    </lineage>
</organism>
<accession>A0A9W7DU20</accession>
<gene>
    <name evidence="2" type="ORF">TrRE_jg16</name>
</gene>
<comment type="caution">
    <text evidence="2">The sequence shown here is derived from an EMBL/GenBank/DDBJ whole genome shotgun (WGS) entry which is preliminary data.</text>
</comment>
<sequence>MVKSVHAISRSRDPKRSIRKTPIQPHRRLKSIVSEKDGECGMSSSFGTTFGATLPVSPLLTSSVTPTLSSSAPPSFEGYTSTPDCGASRRRPQHCEGTPPLMASPDHRVGHRQGMDPFMLPPSNEQSPNSRTTGRATGRYNSTSTRT</sequence>
<dbReference type="Proteomes" id="UP001165082">
    <property type="component" value="Unassembled WGS sequence"/>
</dbReference>
<feature type="region of interest" description="Disordered" evidence="1">
    <location>
        <begin position="1"/>
        <end position="42"/>
    </location>
</feature>
<dbReference type="AlphaFoldDB" id="A0A9W7DU20"/>
<evidence type="ECO:0000313" key="3">
    <source>
        <dbReference type="Proteomes" id="UP001165082"/>
    </source>
</evidence>
<feature type="region of interest" description="Disordered" evidence="1">
    <location>
        <begin position="63"/>
        <end position="147"/>
    </location>
</feature>
<feature type="non-terminal residue" evidence="2">
    <location>
        <position position="1"/>
    </location>
</feature>
<protein>
    <submittedName>
        <fullName evidence="2">Uncharacterized protein</fullName>
    </submittedName>
</protein>
<proteinExistence type="predicted"/>
<evidence type="ECO:0000313" key="2">
    <source>
        <dbReference type="EMBL" id="GMH56284.1"/>
    </source>
</evidence>
<feature type="compositionally biased region" description="Polar residues" evidence="1">
    <location>
        <begin position="123"/>
        <end position="147"/>
    </location>
</feature>
<evidence type="ECO:0000256" key="1">
    <source>
        <dbReference type="SAM" id="MobiDB-lite"/>
    </source>
</evidence>
<dbReference type="EMBL" id="BRXZ01002180">
    <property type="protein sequence ID" value="GMH56284.1"/>
    <property type="molecule type" value="Genomic_DNA"/>
</dbReference>
<feature type="compositionally biased region" description="Low complexity" evidence="1">
    <location>
        <begin position="63"/>
        <end position="75"/>
    </location>
</feature>